<protein>
    <submittedName>
        <fullName evidence="2">Putative porin</fullName>
    </submittedName>
</protein>
<dbReference type="STRING" id="500610.SAMN02799615_00222"/>
<evidence type="ECO:0000256" key="1">
    <source>
        <dbReference type="SAM" id="SignalP"/>
    </source>
</evidence>
<dbReference type="Proteomes" id="UP000199477">
    <property type="component" value="Unassembled WGS sequence"/>
</dbReference>
<keyword evidence="3" id="KW-1185">Reference proteome</keyword>
<accession>A0A1I1XEX1</accession>
<organism evidence="2 3">
    <name type="scientific">Dyella marensis</name>
    <dbReference type="NCBI Taxonomy" id="500610"/>
    <lineage>
        <taxon>Bacteria</taxon>
        <taxon>Pseudomonadati</taxon>
        <taxon>Pseudomonadota</taxon>
        <taxon>Gammaproteobacteria</taxon>
        <taxon>Lysobacterales</taxon>
        <taxon>Rhodanobacteraceae</taxon>
        <taxon>Dyella</taxon>
    </lineage>
</organism>
<sequence length="581" mass="63607">MDVSRFSKQRALCLAIGLLLAGAAPAVLAQNAAPSPNATINLIRLMVKKGLITQADADGLIAEANAEATQAQKAQASQSSLAAANDGAQPGDVRVPYVPQSVRNEIREQVKQEVIAQARSEHWAQPDALPAWLDRIAWSGDIRVRDEGRYFSRGNSPYFIDYAALNRGGPFDVNQIGRGVNPPIANSQQNRPNILSIQAHLGVDVKLGDTIAAGIRIGSGNDNNPVSTTQALGGGLSKKNLWLDRAWLRWQPVEWGALTAGRFANPFFVTDLIYSPELNFDGIVGQGHWKLASDIDGFVNAGAFPLQYAGNDTPSQAFGYQKNRSDQKWLSAVQLGAHWQIDEDMRWSAALAYYYYDKMRGRLSEPCPIYTGINFCSTDDDAPRYMQKGNSVFLLRNIVPDPSSLGNYAQPQLVGLAYDYHLLNLTTQFDFAMGSTPVRVQADYVRNLAYHAKDAFQRYPDGLGQPVNNYQASSSPSESGPYKSGPVGWLVRGILGNPSPMKAHDWNLAFGYKYLQPDAVLDGLTDPNFHLGGTNAKGFIVSADYGIAERTWLTARYFSAKQVFGPPLSIDVVQLEINSKF</sequence>
<dbReference type="Pfam" id="PF16930">
    <property type="entry name" value="Porin_5"/>
    <property type="match status" value="1"/>
</dbReference>
<dbReference type="EMBL" id="FONH01000001">
    <property type="protein sequence ID" value="SFE05711.1"/>
    <property type="molecule type" value="Genomic_DNA"/>
</dbReference>
<reference evidence="3" key="1">
    <citation type="submission" date="2016-10" db="EMBL/GenBank/DDBJ databases">
        <authorList>
            <person name="Varghese N."/>
            <person name="Submissions S."/>
        </authorList>
    </citation>
    <scope>NUCLEOTIDE SEQUENCE [LARGE SCALE GENOMIC DNA]</scope>
    <source>
        <strain evidence="3">UNC178MFTsu3.1</strain>
    </source>
</reference>
<evidence type="ECO:0000313" key="2">
    <source>
        <dbReference type="EMBL" id="SFE05711.1"/>
    </source>
</evidence>
<feature type="signal peptide" evidence="1">
    <location>
        <begin position="1"/>
        <end position="29"/>
    </location>
</feature>
<dbReference type="RefSeq" id="WP_026634254.1">
    <property type="nucleotide sequence ID" value="NZ_FONH01000001.1"/>
</dbReference>
<proteinExistence type="predicted"/>
<dbReference type="SUPFAM" id="SSF56935">
    <property type="entry name" value="Porins"/>
    <property type="match status" value="1"/>
</dbReference>
<evidence type="ECO:0000313" key="3">
    <source>
        <dbReference type="Proteomes" id="UP000199477"/>
    </source>
</evidence>
<dbReference type="AlphaFoldDB" id="A0A1I1XEX1"/>
<dbReference type="InterPro" id="IPR032638">
    <property type="entry name" value="Porin_5"/>
</dbReference>
<feature type="chain" id="PRO_5011635346" evidence="1">
    <location>
        <begin position="30"/>
        <end position="581"/>
    </location>
</feature>
<gene>
    <name evidence="2" type="ORF">SAMN02799615_00222</name>
</gene>
<keyword evidence="1" id="KW-0732">Signal</keyword>
<name>A0A1I1XEX1_9GAMM</name>